<dbReference type="InterPro" id="IPR035919">
    <property type="entry name" value="EAL_sf"/>
</dbReference>
<dbReference type="SMART" id="SM00052">
    <property type="entry name" value="EAL"/>
    <property type="match status" value="1"/>
</dbReference>
<dbReference type="Gene3D" id="3.20.20.450">
    <property type="entry name" value="EAL domain"/>
    <property type="match status" value="1"/>
</dbReference>
<gene>
    <name evidence="2" type="ORF">LZG35_05870</name>
</gene>
<dbReference type="AlphaFoldDB" id="A0A9Q3ZH24"/>
<reference evidence="2" key="1">
    <citation type="submission" date="2022-01" db="EMBL/GenBank/DDBJ databases">
        <authorList>
            <person name="Karlyshev A.V."/>
            <person name="Jaspars M."/>
        </authorList>
    </citation>
    <scope>NUCLEOTIDE SEQUENCE</scope>
    <source>
        <strain evidence="2">AGSA3-2</strain>
    </source>
</reference>
<dbReference type="SUPFAM" id="SSF141868">
    <property type="entry name" value="EAL domain-like"/>
    <property type="match status" value="1"/>
</dbReference>
<comment type="caution">
    <text evidence="2">The sequence shown here is derived from an EMBL/GenBank/DDBJ whole genome shotgun (WGS) entry which is preliminary data.</text>
</comment>
<proteinExistence type="predicted"/>
<accession>A0A9Q3ZH24</accession>
<evidence type="ECO:0000313" key="3">
    <source>
        <dbReference type="Proteomes" id="UP001107961"/>
    </source>
</evidence>
<dbReference type="InterPro" id="IPR001633">
    <property type="entry name" value="EAL_dom"/>
</dbReference>
<name>A0A9Q3ZH24_9GAMM</name>
<dbReference type="PROSITE" id="PS50883">
    <property type="entry name" value="EAL"/>
    <property type="match status" value="1"/>
</dbReference>
<dbReference type="PANTHER" id="PTHR33121:SF76">
    <property type="entry name" value="SIGNALING PROTEIN"/>
    <property type="match status" value="1"/>
</dbReference>
<dbReference type="PANTHER" id="PTHR33121">
    <property type="entry name" value="CYCLIC DI-GMP PHOSPHODIESTERASE PDEF"/>
    <property type="match status" value="1"/>
</dbReference>
<evidence type="ECO:0000259" key="1">
    <source>
        <dbReference type="PROSITE" id="PS50883"/>
    </source>
</evidence>
<protein>
    <submittedName>
        <fullName evidence="2">EAL domain-containing protein</fullName>
    </submittedName>
</protein>
<feature type="domain" description="EAL" evidence="1">
    <location>
        <begin position="27"/>
        <end position="266"/>
    </location>
</feature>
<keyword evidence="3" id="KW-1185">Reference proteome</keyword>
<dbReference type="Pfam" id="PF00563">
    <property type="entry name" value="EAL"/>
    <property type="match status" value="1"/>
</dbReference>
<dbReference type="GO" id="GO:0071111">
    <property type="term" value="F:cyclic-guanylate-specific phosphodiesterase activity"/>
    <property type="evidence" value="ECO:0007669"/>
    <property type="project" value="InterPro"/>
</dbReference>
<sequence length="266" mass="29641">MPLHDLVDYFNREQRRQYGTSIVPKDTLRMRDNTVEADYAGLVLRSRFQPILPLCQEGVYGHEALLSVHGKGGPLSPQALFMIPTSADEIVYLDRLCRTMHALNFLLQPDTGGLLSLNIHPRHLASVRQDHGLAFEQILRQCGLAPEQVILEIRHDPAGTEDPRRAVESYRRHGYRIALDNVTSTPSTTLWRALAPDMVKLAPELETAERDTVLDSAARHGTSFTLQLGLTTDLALRYGLSHVQARALAPPAEGLTGPTWRRGAFP</sequence>
<dbReference type="Proteomes" id="UP001107961">
    <property type="component" value="Unassembled WGS sequence"/>
</dbReference>
<dbReference type="RefSeq" id="WP_080531680.1">
    <property type="nucleotide sequence ID" value="NZ_CP012331.1"/>
</dbReference>
<organism evidence="2 3">
    <name type="scientific">Alloalcanivorax xenomutans</name>
    <dbReference type="NCBI Taxonomy" id="1094342"/>
    <lineage>
        <taxon>Bacteria</taxon>
        <taxon>Pseudomonadati</taxon>
        <taxon>Pseudomonadota</taxon>
        <taxon>Gammaproteobacteria</taxon>
        <taxon>Oceanospirillales</taxon>
        <taxon>Alcanivoracaceae</taxon>
        <taxon>Alloalcanivorax</taxon>
    </lineage>
</organism>
<dbReference type="EMBL" id="JAJVKT010000005">
    <property type="protein sequence ID" value="MCE7508157.1"/>
    <property type="molecule type" value="Genomic_DNA"/>
</dbReference>
<evidence type="ECO:0000313" key="2">
    <source>
        <dbReference type="EMBL" id="MCE7508157.1"/>
    </source>
</evidence>
<dbReference type="InterPro" id="IPR050706">
    <property type="entry name" value="Cyclic-di-GMP_PDE-like"/>
</dbReference>